<keyword evidence="7" id="KW-1185">Reference proteome</keyword>
<dbReference type="PANTHER" id="PTHR44227">
    <property type="match status" value="1"/>
</dbReference>
<evidence type="ECO:0000256" key="4">
    <source>
        <dbReference type="SAM" id="SignalP"/>
    </source>
</evidence>
<name>A0A3N0V106_9GAMM</name>
<gene>
    <name evidence="6" type="ORF">ED208_15695</name>
</gene>
<evidence type="ECO:0000256" key="3">
    <source>
        <dbReference type="PROSITE-ProRule" id="PRU00339"/>
    </source>
</evidence>
<proteinExistence type="predicted"/>
<dbReference type="Proteomes" id="UP000282106">
    <property type="component" value="Unassembled WGS sequence"/>
</dbReference>
<dbReference type="PANTHER" id="PTHR44227:SF3">
    <property type="entry name" value="PROTEIN O-MANNOSYL-TRANSFERASE TMTC4"/>
    <property type="match status" value="1"/>
</dbReference>
<dbReference type="AlphaFoldDB" id="A0A3N0V106"/>
<keyword evidence="4" id="KW-0732">Signal</keyword>
<dbReference type="Gene3D" id="3.10.450.50">
    <property type="match status" value="1"/>
</dbReference>
<dbReference type="InterPro" id="IPR011990">
    <property type="entry name" value="TPR-like_helical_dom_sf"/>
</dbReference>
<keyword evidence="2 3" id="KW-0802">TPR repeat</keyword>
<organism evidence="6 7">
    <name type="scientific">Stagnimonas aquatica</name>
    <dbReference type="NCBI Taxonomy" id="2689987"/>
    <lineage>
        <taxon>Bacteria</taxon>
        <taxon>Pseudomonadati</taxon>
        <taxon>Pseudomonadota</taxon>
        <taxon>Gammaproteobacteria</taxon>
        <taxon>Nevskiales</taxon>
        <taxon>Nevskiaceae</taxon>
        <taxon>Stagnimonas</taxon>
    </lineage>
</organism>
<evidence type="ECO:0000259" key="5">
    <source>
        <dbReference type="Pfam" id="PF24125"/>
    </source>
</evidence>
<dbReference type="Pfam" id="PF24125">
    <property type="entry name" value="Cds6_C"/>
    <property type="match status" value="1"/>
</dbReference>
<evidence type="ECO:0000256" key="1">
    <source>
        <dbReference type="ARBA" id="ARBA00022737"/>
    </source>
</evidence>
<dbReference type="InterPro" id="IPR056203">
    <property type="entry name" value="Cds6_C"/>
</dbReference>
<protein>
    <submittedName>
        <fullName evidence="6">Tetratricopeptide repeat protein</fullName>
    </submittedName>
</protein>
<dbReference type="RefSeq" id="WP_123212872.1">
    <property type="nucleotide sequence ID" value="NZ_RJVO01000009.1"/>
</dbReference>
<dbReference type="Pfam" id="PF13432">
    <property type="entry name" value="TPR_16"/>
    <property type="match status" value="1"/>
</dbReference>
<sequence>MNRTLSRLAFLAAAAAFAPLATAATPVEQAQAQLNGGDLQGALKTLDRHLASSPQDAEGRFTRGLVLVKLNKTEEALKAFADLTRDYPQLPEPYNNLAVLYAQQGDYEKARDALEAALATHPAYATAHENLGDIYAALAGAAYNRALMLDQSNQTVRYKLNLVNQLDTGLVGTAPAPAAPAAKPAAGTAVPAPAATPAAAATADPGVDAVAINASLTAWAKAWSSKNVDGYLALYAPDFAPEGGLTRANWEQQRRERIARPSRIAVRALNPEISRIGADRVRVNFVQDYQSDSFSDQVNKTLELRATEAGWKIVREYIR</sequence>
<evidence type="ECO:0000313" key="6">
    <source>
        <dbReference type="EMBL" id="ROH86477.1"/>
    </source>
</evidence>
<keyword evidence="1" id="KW-0677">Repeat</keyword>
<dbReference type="InterPro" id="IPR032710">
    <property type="entry name" value="NTF2-like_dom_sf"/>
</dbReference>
<evidence type="ECO:0000256" key="2">
    <source>
        <dbReference type="ARBA" id="ARBA00022803"/>
    </source>
</evidence>
<dbReference type="InParanoid" id="A0A3N0V106"/>
<feature type="signal peptide" evidence="4">
    <location>
        <begin position="1"/>
        <end position="23"/>
    </location>
</feature>
<reference evidence="6 7" key="1">
    <citation type="submission" date="2018-10" db="EMBL/GenBank/DDBJ databases">
        <authorList>
            <person name="Chen W.-M."/>
        </authorList>
    </citation>
    <scope>NUCLEOTIDE SEQUENCE [LARGE SCALE GENOMIC DNA]</scope>
    <source>
        <strain evidence="6 7">THS-13</strain>
    </source>
</reference>
<dbReference type="SUPFAM" id="SSF48452">
    <property type="entry name" value="TPR-like"/>
    <property type="match status" value="1"/>
</dbReference>
<dbReference type="SMART" id="SM00028">
    <property type="entry name" value="TPR"/>
    <property type="match status" value="3"/>
</dbReference>
<dbReference type="PROSITE" id="PS51318">
    <property type="entry name" value="TAT"/>
    <property type="match status" value="1"/>
</dbReference>
<dbReference type="SUPFAM" id="SSF54427">
    <property type="entry name" value="NTF2-like"/>
    <property type="match status" value="1"/>
</dbReference>
<dbReference type="InterPro" id="IPR006311">
    <property type="entry name" value="TAT_signal"/>
</dbReference>
<dbReference type="InterPro" id="IPR052346">
    <property type="entry name" value="O-mannosyl-transferase_TMTC"/>
</dbReference>
<dbReference type="PROSITE" id="PS50293">
    <property type="entry name" value="TPR_REGION"/>
    <property type="match status" value="1"/>
</dbReference>
<feature type="domain" description="Cds6 C-terminal" evidence="5">
    <location>
        <begin position="212"/>
        <end position="316"/>
    </location>
</feature>
<comment type="caution">
    <text evidence="6">The sequence shown here is derived from an EMBL/GenBank/DDBJ whole genome shotgun (WGS) entry which is preliminary data.</text>
</comment>
<accession>A0A3N0V106</accession>
<dbReference type="PROSITE" id="PS50005">
    <property type="entry name" value="TPR"/>
    <property type="match status" value="1"/>
</dbReference>
<dbReference type="InterPro" id="IPR019734">
    <property type="entry name" value="TPR_rpt"/>
</dbReference>
<feature type="repeat" description="TPR" evidence="3">
    <location>
        <begin position="91"/>
        <end position="124"/>
    </location>
</feature>
<dbReference type="CDD" id="cd00531">
    <property type="entry name" value="NTF2_like"/>
    <property type="match status" value="1"/>
</dbReference>
<feature type="chain" id="PRO_5018301756" evidence="4">
    <location>
        <begin position="24"/>
        <end position="319"/>
    </location>
</feature>
<dbReference type="EMBL" id="RJVO01000009">
    <property type="protein sequence ID" value="ROH86477.1"/>
    <property type="molecule type" value="Genomic_DNA"/>
</dbReference>
<dbReference type="Gene3D" id="1.25.40.10">
    <property type="entry name" value="Tetratricopeptide repeat domain"/>
    <property type="match status" value="1"/>
</dbReference>
<evidence type="ECO:0000313" key="7">
    <source>
        <dbReference type="Proteomes" id="UP000282106"/>
    </source>
</evidence>